<reference evidence="2 3" key="1">
    <citation type="submission" date="2019-06" db="EMBL/GenBank/DDBJ databases">
        <authorList>
            <person name="Meng X."/>
        </authorList>
    </citation>
    <scope>NUCLEOTIDE SEQUENCE [LARGE SCALE GENOMIC DNA]</scope>
    <source>
        <strain evidence="2 3">M625</strain>
    </source>
</reference>
<sequence>MISIKEFLKLDVEKIDDPEIKKQIQEISLEYKRAEDQAFFIESLQDSMDALYEIVKEESPQAITGNTDASPCEEPETPKTETSNPKKKKTNNTKKTTKEKKTTNAKTTKEDVLPMNEKLKLCDRQLKAYRAERRKLLPQKPPPTRYEKIRRHIVGLGKLIPPKLKDDLETQRNTKKLLMKVHRDLLKNFKMTSLRNIDRDQKAIKENFEKIEEKLEQE</sequence>
<organism evidence="2 3">
    <name type="scientific">Aquimarina algicola</name>
    <dbReference type="NCBI Taxonomy" id="2589995"/>
    <lineage>
        <taxon>Bacteria</taxon>
        <taxon>Pseudomonadati</taxon>
        <taxon>Bacteroidota</taxon>
        <taxon>Flavobacteriia</taxon>
        <taxon>Flavobacteriales</taxon>
        <taxon>Flavobacteriaceae</taxon>
        <taxon>Aquimarina</taxon>
    </lineage>
</organism>
<dbReference type="RefSeq" id="WP_140592789.1">
    <property type="nucleotide sequence ID" value="NZ_VFWZ01000003.1"/>
</dbReference>
<gene>
    <name evidence="2" type="ORF">FHK87_11035</name>
</gene>
<dbReference type="EMBL" id="VFWZ01000003">
    <property type="protein sequence ID" value="TPN85815.1"/>
    <property type="molecule type" value="Genomic_DNA"/>
</dbReference>
<proteinExistence type="predicted"/>
<evidence type="ECO:0000256" key="1">
    <source>
        <dbReference type="SAM" id="MobiDB-lite"/>
    </source>
</evidence>
<evidence type="ECO:0000313" key="2">
    <source>
        <dbReference type="EMBL" id="TPN85815.1"/>
    </source>
</evidence>
<dbReference type="AlphaFoldDB" id="A0A504JB40"/>
<dbReference type="OrthoDB" id="1163550at2"/>
<accession>A0A504JB40</accession>
<feature type="compositionally biased region" description="Basic residues" evidence="1">
    <location>
        <begin position="85"/>
        <end position="98"/>
    </location>
</feature>
<evidence type="ECO:0000313" key="3">
    <source>
        <dbReference type="Proteomes" id="UP000315540"/>
    </source>
</evidence>
<feature type="region of interest" description="Disordered" evidence="1">
    <location>
        <begin position="56"/>
        <end position="111"/>
    </location>
</feature>
<dbReference type="Proteomes" id="UP000315540">
    <property type="component" value="Unassembled WGS sequence"/>
</dbReference>
<keyword evidence="3" id="KW-1185">Reference proteome</keyword>
<name>A0A504JB40_9FLAO</name>
<feature type="compositionally biased region" description="Basic and acidic residues" evidence="1">
    <location>
        <begin position="99"/>
        <end position="111"/>
    </location>
</feature>
<protein>
    <submittedName>
        <fullName evidence="2">Uncharacterized protein</fullName>
    </submittedName>
</protein>
<comment type="caution">
    <text evidence="2">The sequence shown here is derived from an EMBL/GenBank/DDBJ whole genome shotgun (WGS) entry which is preliminary data.</text>
</comment>